<evidence type="ECO:0008006" key="5">
    <source>
        <dbReference type="Google" id="ProtNLM"/>
    </source>
</evidence>
<organism evidence="3 4">
    <name type="scientific">Mesobacillus boroniphilus</name>
    <dbReference type="NCBI Taxonomy" id="308892"/>
    <lineage>
        <taxon>Bacteria</taxon>
        <taxon>Bacillati</taxon>
        <taxon>Bacillota</taxon>
        <taxon>Bacilli</taxon>
        <taxon>Bacillales</taxon>
        <taxon>Bacillaceae</taxon>
        <taxon>Mesobacillus</taxon>
    </lineage>
</organism>
<dbReference type="EMBL" id="QTKX01000001">
    <property type="protein sequence ID" value="MBS8264907.1"/>
    <property type="molecule type" value="Genomic_DNA"/>
</dbReference>
<reference evidence="3 4" key="1">
    <citation type="journal article" date="2021" name="Microorganisms">
        <title>Bacterial Dimethylsulfoniopropionate Biosynthesis in the East China Sea.</title>
        <authorList>
            <person name="Liu J."/>
            <person name="Zhang Y."/>
            <person name="Liu J."/>
            <person name="Zhong H."/>
            <person name="Williams B.T."/>
            <person name="Zheng Y."/>
            <person name="Curson A.R.J."/>
            <person name="Sun C."/>
            <person name="Sun H."/>
            <person name="Song D."/>
            <person name="Wagner Mackenzie B."/>
            <person name="Bermejo Martinez A."/>
            <person name="Todd J.D."/>
            <person name="Zhang X.H."/>
        </authorList>
    </citation>
    <scope>NUCLEOTIDE SEQUENCE [LARGE SCALE GENOMIC DNA]</scope>
    <source>
        <strain evidence="3 4">ESS08</strain>
    </source>
</reference>
<sequence length="168" mass="18678">MNKRTAQAFALGLLFSAFLLWAGSSVIAEKEPKKEASQEVAVSDAKKVLEEKGFKVLNSSEFAELNAKAEAVKEEKPKEEAPAEKAKEEDVKEEEVKEEKKFTLVIAGGMSPGDVAIMLKSQGIIDDEKKFEKFLVDKGYHTKVQIGQYELTSGLDYHQLAKIITKNR</sequence>
<feature type="signal peptide" evidence="2">
    <location>
        <begin position="1"/>
        <end position="22"/>
    </location>
</feature>
<gene>
    <name evidence="3" type="ORF">DYI25_10690</name>
</gene>
<evidence type="ECO:0000313" key="3">
    <source>
        <dbReference type="EMBL" id="MBS8264907.1"/>
    </source>
</evidence>
<name>A0A944GWN5_9BACI</name>
<feature type="compositionally biased region" description="Basic and acidic residues" evidence="1">
    <location>
        <begin position="70"/>
        <end position="96"/>
    </location>
</feature>
<dbReference type="RefSeq" id="WP_213368607.1">
    <property type="nucleotide sequence ID" value="NZ_QTKX01000001.1"/>
</dbReference>
<evidence type="ECO:0000256" key="2">
    <source>
        <dbReference type="SAM" id="SignalP"/>
    </source>
</evidence>
<dbReference type="Proteomes" id="UP000761411">
    <property type="component" value="Unassembled WGS sequence"/>
</dbReference>
<keyword evidence="4" id="KW-1185">Reference proteome</keyword>
<comment type="caution">
    <text evidence="3">The sequence shown here is derived from an EMBL/GenBank/DDBJ whole genome shotgun (WGS) entry which is preliminary data.</text>
</comment>
<dbReference type="AlphaFoldDB" id="A0A944GWN5"/>
<evidence type="ECO:0000256" key="1">
    <source>
        <dbReference type="SAM" id="MobiDB-lite"/>
    </source>
</evidence>
<protein>
    <recommendedName>
        <fullName evidence="5">Aminodeoxychorismate lyase</fullName>
    </recommendedName>
</protein>
<feature type="chain" id="PRO_5039545460" description="Aminodeoxychorismate lyase" evidence="2">
    <location>
        <begin position="23"/>
        <end position="168"/>
    </location>
</feature>
<keyword evidence="2" id="KW-0732">Signal</keyword>
<feature type="region of interest" description="Disordered" evidence="1">
    <location>
        <begin position="69"/>
        <end position="96"/>
    </location>
</feature>
<accession>A0A944GWN5</accession>
<dbReference type="Gene3D" id="3.30.1490.480">
    <property type="entry name" value="Endolytic murein transglycosylase"/>
    <property type="match status" value="1"/>
</dbReference>
<proteinExistence type="predicted"/>
<evidence type="ECO:0000313" key="4">
    <source>
        <dbReference type="Proteomes" id="UP000761411"/>
    </source>
</evidence>